<evidence type="ECO:0000313" key="2">
    <source>
        <dbReference type="EMBL" id="MDY3562653.1"/>
    </source>
</evidence>
<evidence type="ECO:0000313" key="3">
    <source>
        <dbReference type="Proteomes" id="UP001272242"/>
    </source>
</evidence>
<proteinExistence type="predicted"/>
<protein>
    <submittedName>
        <fullName evidence="2">Uncharacterized protein</fullName>
    </submittedName>
</protein>
<name>A0ABU5F4Z1_9BACT</name>
<accession>A0ABU5F4Z1</accession>
<comment type="caution">
    <text evidence="2">The sequence shown here is derived from an EMBL/GenBank/DDBJ whole genome shotgun (WGS) entry which is preliminary data.</text>
</comment>
<organism evidence="2 3">
    <name type="scientific">Gemmata algarum</name>
    <dbReference type="NCBI Taxonomy" id="2975278"/>
    <lineage>
        <taxon>Bacteria</taxon>
        <taxon>Pseudomonadati</taxon>
        <taxon>Planctomycetota</taxon>
        <taxon>Planctomycetia</taxon>
        <taxon>Gemmatales</taxon>
        <taxon>Gemmataceae</taxon>
        <taxon>Gemmata</taxon>
    </lineage>
</organism>
<keyword evidence="1" id="KW-0732">Signal</keyword>
<dbReference type="EMBL" id="JAXBLV010000220">
    <property type="protein sequence ID" value="MDY3562653.1"/>
    <property type="molecule type" value="Genomic_DNA"/>
</dbReference>
<dbReference type="RefSeq" id="WP_320688960.1">
    <property type="nucleotide sequence ID" value="NZ_JAXBLV010000220.1"/>
</dbReference>
<keyword evidence="3" id="KW-1185">Reference proteome</keyword>
<dbReference type="Gene3D" id="2.40.360.20">
    <property type="match status" value="1"/>
</dbReference>
<feature type="chain" id="PRO_5046551393" evidence="1">
    <location>
        <begin position="20"/>
        <end position="197"/>
    </location>
</feature>
<gene>
    <name evidence="2" type="ORF">R5W23_004127</name>
</gene>
<evidence type="ECO:0000256" key="1">
    <source>
        <dbReference type="SAM" id="SignalP"/>
    </source>
</evidence>
<dbReference type="Proteomes" id="UP001272242">
    <property type="component" value="Unassembled WGS sequence"/>
</dbReference>
<reference evidence="3" key="1">
    <citation type="journal article" date="2023" name="Mar. Drugs">
        <title>Gemmata algarum, a Novel Planctomycete Isolated from an Algal Mat, Displays Antimicrobial Activity.</title>
        <authorList>
            <person name="Kumar G."/>
            <person name="Kallscheuer N."/>
            <person name="Kashif M."/>
            <person name="Ahamad S."/>
            <person name="Jagadeeshwari U."/>
            <person name="Pannikurungottu S."/>
            <person name="Haufschild T."/>
            <person name="Kabuu M."/>
            <person name="Sasikala C."/>
            <person name="Jogler C."/>
            <person name="Ramana C."/>
        </authorList>
    </citation>
    <scope>NUCLEOTIDE SEQUENCE [LARGE SCALE GENOMIC DNA]</scope>
    <source>
        <strain evidence="3">JC673</strain>
    </source>
</reference>
<sequence length="197" mass="20850">MSRFAVLLAAFAVVPSGTAAPVPKHLMRTPEPVYYYPLVPGTKWVYNDRAQIIDRVEDSKEVQGAKVVTVVAPNGQGVNAVDDVMQVTDGGLARLGLGGGAFNAPLVFLQSPVRVGTTWEVKTSGAEGTGTIAALEKITVAAGTFDAVRVDLAQPQANGQRTVSAWYAPNVGLVRMTDNGKDVWVLQSFTPGKPTQK</sequence>
<feature type="signal peptide" evidence="1">
    <location>
        <begin position="1"/>
        <end position="19"/>
    </location>
</feature>